<accession>N6ZF49</accession>
<dbReference type="InterPro" id="IPR036641">
    <property type="entry name" value="HPT_dom_sf"/>
</dbReference>
<keyword evidence="2" id="KW-1185">Reference proteome</keyword>
<evidence type="ECO:0000313" key="2">
    <source>
        <dbReference type="Proteomes" id="UP000013047"/>
    </source>
</evidence>
<dbReference type="GO" id="GO:0000160">
    <property type="term" value="P:phosphorelay signal transduction system"/>
    <property type="evidence" value="ECO:0007669"/>
    <property type="project" value="InterPro"/>
</dbReference>
<gene>
    <name evidence="1" type="ORF">C667_23184</name>
</gene>
<dbReference type="RefSeq" id="WP_004388047.1">
    <property type="nucleotide sequence ID" value="NZ_AMXF01000434.1"/>
</dbReference>
<protein>
    <submittedName>
        <fullName evidence="1">CheA signal transduction histidine kinase</fullName>
    </submittedName>
</protein>
<dbReference type="AlphaFoldDB" id="N6ZF49"/>
<keyword evidence="1" id="KW-0808">Transferase</keyword>
<name>N6ZF49_9RHOO</name>
<reference evidence="1 2" key="1">
    <citation type="submission" date="2012-09" db="EMBL/GenBank/DDBJ databases">
        <title>Draft Genome Sequences of 6 Strains from Genus Thauera.</title>
        <authorList>
            <person name="Liu B."/>
            <person name="Shapleigh J.P."/>
            <person name="Frostegard A.H."/>
        </authorList>
    </citation>
    <scope>NUCLEOTIDE SEQUENCE [LARGE SCALE GENOMIC DNA]</scope>
    <source>
        <strain evidence="1 2">B4P</strain>
    </source>
</reference>
<keyword evidence="1" id="KW-0418">Kinase</keyword>
<dbReference type="GO" id="GO:0016301">
    <property type="term" value="F:kinase activity"/>
    <property type="evidence" value="ECO:0007669"/>
    <property type="project" value="UniProtKB-KW"/>
</dbReference>
<organism evidence="1 2">
    <name type="scientific">Thauera phenylacetica B4P</name>
    <dbReference type="NCBI Taxonomy" id="1234382"/>
    <lineage>
        <taxon>Bacteria</taxon>
        <taxon>Pseudomonadati</taxon>
        <taxon>Pseudomonadota</taxon>
        <taxon>Betaproteobacteria</taxon>
        <taxon>Rhodocyclales</taxon>
        <taxon>Zoogloeaceae</taxon>
        <taxon>Thauera</taxon>
    </lineage>
</organism>
<dbReference type="OrthoDB" id="9803176at2"/>
<dbReference type="Gene3D" id="1.20.120.160">
    <property type="entry name" value="HPT domain"/>
    <property type="match status" value="1"/>
</dbReference>
<feature type="non-terminal residue" evidence="1">
    <location>
        <position position="141"/>
    </location>
</feature>
<sequence>MTHATEPDLGPLTWVKGEIDAALGRAREILERGCAGSEAAGLQFAQSHLHQVRGALDIVGLDGLTLFTDTLEQLLGAMARGEVPADAARHALALRALAMVGNYLEELADGAPDQPLRLAPRYLELAAARGQRDASAADLFH</sequence>
<proteinExistence type="predicted"/>
<dbReference type="EMBL" id="AMXF01000434">
    <property type="protein sequence ID" value="ENO90774.1"/>
    <property type="molecule type" value="Genomic_DNA"/>
</dbReference>
<dbReference type="Proteomes" id="UP000013047">
    <property type="component" value="Unassembled WGS sequence"/>
</dbReference>
<evidence type="ECO:0000313" key="1">
    <source>
        <dbReference type="EMBL" id="ENO90774.1"/>
    </source>
</evidence>
<comment type="caution">
    <text evidence="1">The sequence shown here is derived from an EMBL/GenBank/DDBJ whole genome shotgun (WGS) entry which is preliminary data.</text>
</comment>
<dbReference type="SUPFAM" id="SSF47226">
    <property type="entry name" value="Histidine-containing phosphotransfer domain, HPT domain"/>
    <property type="match status" value="1"/>
</dbReference>